<evidence type="ECO:0000256" key="10">
    <source>
        <dbReference type="RuleBase" id="RU003756"/>
    </source>
</evidence>
<dbReference type="InterPro" id="IPR000432">
    <property type="entry name" value="DNA_mismatch_repair_MutS_C"/>
</dbReference>
<dbReference type="GO" id="GO:0005829">
    <property type="term" value="C:cytosol"/>
    <property type="evidence" value="ECO:0007669"/>
    <property type="project" value="TreeGrafter"/>
</dbReference>
<keyword evidence="4 9" id="KW-0227">DNA damage</keyword>
<dbReference type="InterPro" id="IPR036678">
    <property type="entry name" value="MutS_con_dom_sf"/>
</dbReference>
<feature type="domain" description="DNA mismatch repair proteins mutS family" evidence="11">
    <location>
        <begin position="686"/>
        <end position="702"/>
    </location>
</feature>
<dbReference type="InterPro" id="IPR005748">
    <property type="entry name" value="DNA_mismatch_repair_MutS"/>
</dbReference>
<dbReference type="PANTHER" id="PTHR11361:SF34">
    <property type="entry name" value="DNA MISMATCH REPAIR PROTEIN MSH1, MITOCHONDRIAL"/>
    <property type="match status" value="1"/>
</dbReference>
<keyword evidence="5 9" id="KW-0067">ATP-binding</keyword>
<dbReference type="Pfam" id="PF05192">
    <property type="entry name" value="MutS_III"/>
    <property type="match status" value="1"/>
</dbReference>
<dbReference type="FunFam" id="3.40.1170.10:FF:000001">
    <property type="entry name" value="DNA mismatch repair protein MutS"/>
    <property type="match status" value="1"/>
</dbReference>
<evidence type="ECO:0000256" key="3">
    <source>
        <dbReference type="ARBA" id="ARBA00022741"/>
    </source>
</evidence>
<dbReference type="InterPro" id="IPR007860">
    <property type="entry name" value="DNA_mmatch_repair_MutS_con_dom"/>
</dbReference>
<dbReference type="GO" id="GO:0006298">
    <property type="term" value="P:mismatch repair"/>
    <property type="evidence" value="ECO:0007669"/>
    <property type="project" value="UniProtKB-UniRule"/>
</dbReference>
<feature type="binding site" evidence="9">
    <location>
        <begin position="612"/>
        <end position="619"/>
    </location>
    <ligand>
        <name>ATP</name>
        <dbReference type="ChEBI" id="CHEBI:30616"/>
    </ligand>
</feature>
<dbReference type="InterPro" id="IPR045076">
    <property type="entry name" value="MutS"/>
</dbReference>
<dbReference type="InterPro" id="IPR016151">
    <property type="entry name" value="DNA_mismatch_repair_MutS_N"/>
</dbReference>
<evidence type="ECO:0000256" key="1">
    <source>
        <dbReference type="ARBA" id="ARBA00006271"/>
    </source>
</evidence>
<evidence type="ECO:0000256" key="5">
    <source>
        <dbReference type="ARBA" id="ARBA00022840"/>
    </source>
</evidence>
<dbReference type="SUPFAM" id="SSF53150">
    <property type="entry name" value="DNA repair protein MutS, domain II"/>
    <property type="match status" value="1"/>
</dbReference>
<dbReference type="Pfam" id="PF05190">
    <property type="entry name" value="MutS_IV"/>
    <property type="match status" value="1"/>
</dbReference>
<keyword evidence="3 9" id="KW-0547">Nucleotide-binding</keyword>
<dbReference type="Pfam" id="PF05188">
    <property type="entry name" value="MutS_II"/>
    <property type="match status" value="1"/>
</dbReference>
<dbReference type="InterPro" id="IPR036187">
    <property type="entry name" value="DNA_mismatch_repair_MutS_sf"/>
</dbReference>
<dbReference type="InterPro" id="IPR007695">
    <property type="entry name" value="DNA_mismatch_repair_MutS-lik_N"/>
</dbReference>
<dbReference type="Proteomes" id="UP001197378">
    <property type="component" value="Unassembled WGS sequence"/>
</dbReference>
<dbReference type="FunFam" id="3.40.50.300:FF:000870">
    <property type="entry name" value="MutS protein homolog 4"/>
    <property type="match status" value="1"/>
</dbReference>
<dbReference type="NCBIfam" id="NF003810">
    <property type="entry name" value="PRK05399.1"/>
    <property type="match status" value="1"/>
</dbReference>
<dbReference type="InterPro" id="IPR017261">
    <property type="entry name" value="DNA_mismatch_repair_MutS/MSH"/>
</dbReference>
<dbReference type="GO" id="GO:0003684">
    <property type="term" value="F:damaged DNA binding"/>
    <property type="evidence" value="ECO:0007669"/>
    <property type="project" value="UniProtKB-UniRule"/>
</dbReference>
<evidence type="ECO:0000256" key="7">
    <source>
        <dbReference type="ARBA" id="ARBA00023204"/>
    </source>
</evidence>
<dbReference type="Pfam" id="PF01624">
    <property type="entry name" value="MutS_I"/>
    <property type="match status" value="1"/>
</dbReference>
<dbReference type="SMART" id="SM00533">
    <property type="entry name" value="MUTSd"/>
    <property type="match status" value="1"/>
</dbReference>
<evidence type="ECO:0000256" key="6">
    <source>
        <dbReference type="ARBA" id="ARBA00023125"/>
    </source>
</evidence>
<comment type="caution">
    <text evidence="12">The sequence shown here is derived from an EMBL/GenBank/DDBJ whole genome shotgun (WGS) entry which is preliminary data.</text>
</comment>
<evidence type="ECO:0000256" key="8">
    <source>
        <dbReference type="ARBA" id="ARBA00024647"/>
    </source>
</evidence>
<evidence type="ECO:0000313" key="12">
    <source>
        <dbReference type="EMBL" id="MBU2789191.1"/>
    </source>
</evidence>
<dbReference type="HAMAP" id="MF_00096">
    <property type="entry name" value="MutS"/>
    <property type="match status" value="1"/>
</dbReference>
<keyword evidence="6 9" id="KW-0238">DNA-binding</keyword>
<dbReference type="SMART" id="SM00534">
    <property type="entry name" value="MUTSac"/>
    <property type="match status" value="1"/>
</dbReference>
<dbReference type="SUPFAM" id="SSF52540">
    <property type="entry name" value="P-loop containing nucleoside triphosphate hydrolases"/>
    <property type="match status" value="1"/>
</dbReference>
<dbReference type="GO" id="GO:0005524">
    <property type="term" value="F:ATP binding"/>
    <property type="evidence" value="ECO:0007669"/>
    <property type="project" value="UniProtKB-UniRule"/>
</dbReference>
<comment type="function">
    <text evidence="8 9">This protein is involved in the repair of mismatches in DNA. It is possible that it carries out the mismatch recognition step. This protein has a weak ATPase activity.</text>
</comment>
<comment type="similarity">
    <text evidence="1 9 10">Belongs to the DNA mismatch repair MutS family.</text>
</comment>
<dbReference type="Gene3D" id="3.40.1170.10">
    <property type="entry name" value="DNA repair protein MutS, domain I"/>
    <property type="match status" value="1"/>
</dbReference>
<name>A0AAE2YSC3_9PROT</name>
<dbReference type="InterPro" id="IPR007861">
    <property type="entry name" value="DNA_mismatch_repair_MutS_clamp"/>
</dbReference>
<accession>A0AAE2YSC3</accession>
<dbReference type="PIRSF" id="PIRSF037677">
    <property type="entry name" value="DNA_mis_repair_Msh6"/>
    <property type="match status" value="1"/>
</dbReference>
<evidence type="ECO:0000256" key="4">
    <source>
        <dbReference type="ARBA" id="ARBA00022763"/>
    </source>
</evidence>
<sequence length="851" mass="94063">MSANHEHTPVMRQYLALKAENPDALLFFRMGDFYELFYEDASRVAELLGIALTTRGQSAGAPIPMAGVPIHSAEAYLARLVRAGLKVAIAEQIGDPALAKGPVERSISRVLTPGTLVDASLLEPEQESLLAALCPGSENTWGLALLSVASGELRVQDFASQATLADRLRQLQPAEILLPEGQEIFSGLAPERCQQISQKSFQQNISERVLQRYFGNRLGSFGVADHPLALRAAAAVLDYAESRLKISLAQVQRITPERPAEILGIDANALRSLEILAGRDNDGPSLWRLLQHCQTPMAARLLRRWLLRPLRQGEELLIRQQRVAQLVEGSRYRNLQQSLHGLADIERVLTRVALERASPRDLGQLRHFLQRLPEILAAIAAAQESASPTVASADLERFAQLQGLLERALVDELPLSQRDGGYLRDDYDPELGALRHAEQNVGQELADLEAAERERSGIAQLRVQFNRVHGYFIEIPRSYEGPVPADYRRRQSTKNAERFSNVTLKEIEDRVLSAESRALSREKALYTELLHTVAEQLPALQEVLAEIAQWDLLANFAERAHSLRWIAPEFCDEAVLEIAAGRHPLVEVELGAHFVPNDLHLHDERRMLLITGPNMGGKSTYMRQVALIVFLAHIGCWVPAQAARLGPVDQIFTRIGAADDLAGGRSTFMVEMQESAQILHLATAESLIILDEIGRGTATYDGLAIAWATAEELLRKGSYTLFATHYFELTDMQHPLLANVHVDALAANDRVTFLHQIEDGPATQSFGLAVARLAGLPDTVLQSARARLASLEDPARAPIAEPQSATQQLSLFIDAPHPAIQALREIDPEDFSPRAALEALFRLRRLVEESD</sequence>
<dbReference type="GO" id="GO:0140664">
    <property type="term" value="F:ATP-dependent DNA damage sensor activity"/>
    <property type="evidence" value="ECO:0007669"/>
    <property type="project" value="InterPro"/>
</dbReference>
<evidence type="ECO:0000256" key="9">
    <source>
        <dbReference type="HAMAP-Rule" id="MF_00096"/>
    </source>
</evidence>
<dbReference type="InterPro" id="IPR027417">
    <property type="entry name" value="P-loop_NTPase"/>
</dbReference>
<dbReference type="AlphaFoldDB" id="A0AAE2YSC3"/>
<dbReference type="SUPFAM" id="SSF48334">
    <property type="entry name" value="DNA repair protein MutS, domain III"/>
    <property type="match status" value="1"/>
</dbReference>
<keyword evidence="7 9" id="KW-0234">DNA repair</keyword>
<dbReference type="GO" id="GO:0030983">
    <property type="term" value="F:mismatched DNA binding"/>
    <property type="evidence" value="ECO:0007669"/>
    <property type="project" value="InterPro"/>
</dbReference>
<dbReference type="Pfam" id="PF00488">
    <property type="entry name" value="MutS_V"/>
    <property type="match status" value="1"/>
</dbReference>
<gene>
    <name evidence="9 12" type="primary">mutS</name>
    <name evidence="12" type="ORF">HFQ13_13440</name>
</gene>
<evidence type="ECO:0000313" key="13">
    <source>
        <dbReference type="Proteomes" id="UP001197378"/>
    </source>
</evidence>
<proteinExistence type="inferred from homology"/>
<protein>
    <recommendedName>
        <fullName evidence="2 9">DNA mismatch repair protein MutS</fullName>
    </recommendedName>
</protein>
<dbReference type="PROSITE" id="PS00486">
    <property type="entry name" value="DNA_MISMATCH_REPAIR_2"/>
    <property type="match status" value="1"/>
</dbReference>
<dbReference type="InterPro" id="IPR007696">
    <property type="entry name" value="DNA_mismatch_repair_MutS_core"/>
</dbReference>
<dbReference type="EMBL" id="JAAXYO010000184">
    <property type="protein sequence ID" value="MBU2789191.1"/>
    <property type="molecule type" value="Genomic_DNA"/>
</dbReference>
<dbReference type="NCBIfam" id="TIGR01070">
    <property type="entry name" value="mutS1"/>
    <property type="match status" value="1"/>
</dbReference>
<dbReference type="Gene3D" id="6.10.140.430">
    <property type="match status" value="1"/>
</dbReference>
<dbReference type="RefSeq" id="WP_215873157.1">
    <property type="nucleotide sequence ID" value="NZ_JAAXYO010000184.1"/>
</dbReference>
<dbReference type="Gene3D" id="3.30.420.110">
    <property type="entry name" value="MutS, connector domain"/>
    <property type="match status" value="1"/>
</dbReference>
<dbReference type="SUPFAM" id="SSF55271">
    <property type="entry name" value="DNA repair protein MutS, domain I"/>
    <property type="match status" value="1"/>
</dbReference>
<dbReference type="Gene3D" id="3.40.50.300">
    <property type="entry name" value="P-loop containing nucleotide triphosphate hydrolases"/>
    <property type="match status" value="1"/>
</dbReference>
<evidence type="ECO:0000256" key="2">
    <source>
        <dbReference type="ARBA" id="ARBA00021982"/>
    </source>
</evidence>
<dbReference type="Gene3D" id="1.10.1420.10">
    <property type="match status" value="2"/>
</dbReference>
<organism evidence="12 13">
    <name type="scientific">Igneacidithiobacillus copahuensis</name>
    <dbReference type="NCBI Taxonomy" id="2724909"/>
    <lineage>
        <taxon>Bacteria</taxon>
        <taxon>Pseudomonadati</taxon>
        <taxon>Pseudomonadota</taxon>
        <taxon>Acidithiobacillia</taxon>
        <taxon>Acidithiobacillales</taxon>
        <taxon>Acidithiobacillaceae</taxon>
        <taxon>Igneacidithiobacillus</taxon>
    </lineage>
</organism>
<dbReference type="PANTHER" id="PTHR11361">
    <property type="entry name" value="DNA MISMATCH REPAIR PROTEIN MUTS FAMILY MEMBER"/>
    <property type="match status" value="1"/>
</dbReference>
<keyword evidence="13" id="KW-1185">Reference proteome</keyword>
<evidence type="ECO:0000259" key="11">
    <source>
        <dbReference type="PROSITE" id="PS00486"/>
    </source>
</evidence>
<reference evidence="12" key="1">
    <citation type="journal article" date="2021" name="ISME J.">
        <title>Genomic evolution of the class Acidithiobacillia: deep-branching Proteobacteria living in extreme acidic conditions.</title>
        <authorList>
            <person name="Moya-Beltran A."/>
            <person name="Beard S."/>
            <person name="Rojas-Villalobos C."/>
            <person name="Issotta F."/>
            <person name="Gallardo Y."/>
            <person name="Ulloa R."/>
            <person name="Giaveno A."/>
            <person name="Degli Esposti M."/>
            <person name="Johnson D.B."/>
            <person name="Quatrini R."/>
        </authorList>
    </citation>
    <scope>NUCLEOTIDE SEQUENCE</scope>
    <source>
        <strain evidence="12">VAN18-1</strain>
    </source>
</reference>